<dbReference type="Proteomes" id="UP000886743">
    <property type="component" value="Unassembled WGS sequence"/>
</dbReference>
<evidence type="ECO:0000256" key="5">
    <source>
        <dbReference type="ARBA" id="ARBA00022984"/>
    </source>
</evidence>
<evidence type="ECO:0000256" key="8">
    <source>
        <dbReference type="SAM" id="Phobius"/>
    </source>
</evidence>
<reference evidence="9" key="1">
    <citation type="submission" date="2020-10" db="EMBL/GenBank/DDBJ databases">
        <authorList>
            <person name="Gilroy R."/>
        </authorList>
    </citation>
    <scope>NUCLEOTIDE SEQUENCE</scope>
    <source>
        <strain evidence="9">4920</strain>
    </source>
</reference>
<dbReference type="AlphaFoldDB" id="A0A9D1SZX6"/>
<dbReference type="Pfam" id="PF03023">
    <property type="entry name" value="MurJ"/>
    <property type="match status" value="1"/>
</dbReference>
<keyword evidence="5" id="KW-0573">Peptidoglycan synthesis</keyword>
<feature type="transmembrane region" description="Helical" evidence="8">
    <location>
        <begin position="169"/>
        <end position="188"/>
    </location>
</feature>
<feature type="transmembrane region" description="Helical" evidence="8">
    <location>
        <begin position="97"/>
        <end position="122"/>
    </location>
</feature>
<keyword evidence="6 8" id="KW-1133">Transmembrane helix</keyword>
<keyword evidence="7 8" id="KW-0472">Membrane</keyword>
<feature type="transmembrane region" description="Helical" evidence="8">
    <location>
        <begin position="262"/>
        <end position="283"/>
    </location>
</feature>
<gene>
    <name evidence="9" type="ORF">IAC74_02765</name>
</gene>
<feature type="transmembrane region" description="Helical" evidence="8">
    <location>
        <begin position="14"/>
        <end position="35"/>
    </location>
</feature>
<keyword evidence="2" id="KW-1003">Cell membrane</keyword>
<evidence type="ECO:0000256" key="1">
    <source>
        <dbReference type="ARBA" id="ARBA00004651"/>
    </source>
</evidence>
<feature type="transmembrane region" description="Helical" evidence="8">
    <location>
        <begin position="194"/>
        <end position="212"/>
    </location>
</feature>
<dbReference type="PRINTS" id="PR01806">
    <property type="entry name" value="VIRFACTRMVIN"/>
</dbReference>
<evidence type="ECO:0000256" key="2">
    <source>
        <dbReference type="ARBA" id="ARBA00022475"/>
    </source>
</evidence>
<organism evidence="9 10">
    <name type="scientific">Candidatus Aphodoplasma excrementigallinarum</name>
    <dbReference type="NCBI Taxonomy" id="2840673"/>
    <lineage>
        <taxon>Bacteria</taxon>
        <taxon>Bacillati</taxon>
        <taxon>Bacillota</taxon>
        <taxon>Clostridia</taxon>
        <taxon>Eubacteriales</taxon>
        <taxon>Candidatus Aphodoplasma</taxon>
    </lineage>
</organism>
<accession>A0A9D1SZX6</accession>
<dbReference type="GO" id="GO:0034204">
    <property type="term" value="P:lipid translocation"/>
    <property type="evidence" value="ECO:0007669"/>
    <property type="project" value="TreeGrafter"/>
</dbReference>
<evidence type="ECO:0000256" key="4">
    <source>
        <dbReference type="ARBA" id="ARBA00022960"/>
    </source>
</evidence>
<evidence type="ECO:0000256" key="6">
    <source>
        <dbReference type="ARBA" id="ARBA00022989"/>
    </source>
</evidence>
<keyword evidence="4" id="KW-0133">Cell shape</keyword>
<name>A0A9D1SZX6_9FIRM</name>
<comment type="caution">
    <text evidence="9">The sequence shown here is derived from an EMBL/GenBank/DDBJ whole genome shotgun (WGS) entry which is preliminary data.</text>
</comment>
<dbReference type="GO" id="GO:0008360">
    <property type="term" value="P:regulation of cell shape"/>
    <property type="evidence" value="ECO:0007669"/>
    <property type="project" value="UniProtKB-KW"/>
</dbReference>
<proteinExistence type="predicted"/>
<sequence>IDFHFNDEGLKKTALLAIPLLISTWVQPIGSLVNMRFASTLGEGAMSGLEYANRLYVIMVGVFSFVVTNLVFPSLARANAADNQEESHALMHGALKSVSFVMLPIMAGFILLSEPVVMLIYQYGKFDAASTAITSTALTFYSMGMIGFSYAEVLNKSFFAMQDSKTPMVTALISIAVNIALSYCFSTVLGVGGLALASALASTLNAALNFILMNRRIKGIFGRQDGLDILKIVISVLIMSAVVFLTYRLTSPLFADHFIGRVLTLGIPVLAGAVVYFLLCYLLRVTEMHIMVDTFIKRKR</sequence>
<reference evidence="9" key="2">
    <citation type="journal article" date="2021" name="PeerJ">
        <title>Extensive microbial diversity within the chicken gut microbiome revealed by metagenomics and culture.</title>
        <authorList>
            <person name="Gilroy R."/>
            <person name="Ravi A."/>
            <person name="Getino M."/>
            <person name="Pursley I."/>
            <person name="Horton D.L."/>
            <person name="Alikhan N.F."/>
            <person name="Baker D."/>
            <person name="Gharbi K."/>
            <person name="Hall N."/>
            <person name="Watson M."/>
            <person name="Adriaenssens E.M."/>
            <person name="Foster-Nyarko E."/>
            <person name="Jarju S."/>
            <person name="Secka A."/>
            <person name="Antonio M."/>
            <person name="Oren A."/>
            <person name="Chaudhuri R.R."/>
            <person name="La Ragione R."/>
            <person name="Hildebrand F."/>
            <person name="Pallen M.J."/>
        </authorList>
    </citation>
    <scope>NUCLEOTIDE SEQUENCE</scope>
    <source>
        <strain evidence="9">4920</strain>
    </source>
</reference>
<evidence type="ECO:0000256" key="7">
    <source>
        <dbReference type="ARBA" id="ARBA00023136"/>
    </source>
</evidence>
<evidence type="ECO:0000313" key="9">
    <source>
        <dbReference type="EMBL" id="HIV02472.1"/>
    </source>
</evidence>
<feature type="non-terminal residue" evidence="9">
    <location>
        <position position="1"/>
    </location>
</feature>
<dbReference type="GO" id="GO:0009252">
    <property type="term" value="P:peptidoglycan biosynthetic process"/>
    <property type="evidence" value="ECO:0007669"/>
    <property type="project" value="UniProtKB-KW"/>
</dbReference>
<feature type="transmembrane region" description="Helical" evidence="8">
    <location>
        <begin position="128"/>
        <end position="148"/>
    </location>
</feature>
<keyword evidence="3 8" id="KW-0812">Transmembrane</keyword>
<dbReference type="EMBL" id="DVOF01000081">
    <property type="protein sequence ID" value="HIV02472.1"/>
    <property type="molecule type" value="Genomic_DNA"/>
</dbReference>
<dbReference type="PANTHER" id="PTHR47019">
    <property type="entry name" value="LIPID II FLIPPASE MURJ"/>
    <property type="match status" value="1"/>
</dbReference>
<dbReference type="PANTHER" id="PTHR47019:SF1">
    <property type="entry name" value="LIPID II FLIPPASE MURJ"/>
    <property type="match status" value="1"/>
</dbReference>
<evidence type="ECO:0000256" key="3">
    <source>
        <dbReference type="ARBA" id="ARBA00022692"/>
    </source>
</evidence>
<comment type="subcellular location">
    <subcellularLocation>
        <location evidence="1">Cell membrane</location>
        <topology evidence="1">Multi-pass membrane protein</topology>
    </subcellularLocation>
</comment>
<dbReference type="InterPro" id="IPR051050">
    <property type="entry name" value="Lipid_II_flippase_MurJ/MviN"/>
</dbReference>
<feature type="transmembrane region" description="Helical" evidence="8">
    <location>
        <begin position="55"/>
        <end position="76"/>
    </location>
</feature>
<dbReference type="InterPro" id="IPR004268">
    <property type="entry name" value="MurJ"/>
</dbReference>
<dbReference type="GO" id="GO:0015648">
    <property type="term" value="F:lipid-linked peptidoglycan transporter activity"/>
    <property type="evidence" value="ECO:0007669"/>
    <property type="project" value="TreeGrafter"/>
</dbReference>
<protein>
    <submittedName>
        <fullName evidence="9">Polysaccharide biosynthesis C-terminal domain-containing protein</fullName>
    </submittedName>
</protein>
<evidence type="ECO:0000313" key="10">
    <source>
        <dbReference type="Proteomes" id="UP000886743"/>
    </source>
</evidence>
<feature type="transmembrane region" description="Helical" evidence="8">
    <location>
        <begin position="232"/>
        <end position="250"/>
    </location>
</feature>
<dbReference type="GO" id="GO:0005886">
    <property type="term" value="C:plasma membrane"/>
    <property type="evidence" value="ECO:0007669"/>
    <property type="project" value="UniProtKB-SubCell"/>
</dbReference>